<evidence type="ECO:0000256" key="3">
    <source>
        <dbReference type="PIRSR" id="PIRSR613078-2"/>
    </source>
</evidence>
<dbReference type="AlphaFoldDB" id="A0A1N6HC11"/>
<evidence type="ECO:0000256" key="2">
    <source>
        <dbReference type="PIRSR" id="PIRSR613078-1"/>
    </source>
</evidence>
<dbReference type="EMBL" id="FSRG01000005">
    <property type="protein sequence ID" value="SIO17322.1"/>
    <property type="molecule type" value="Genomic_DNA"/>
</dbReference>
<reference evidence="5" key="1">
    <citation type="submission" date="2016-11" db="EMBL/GenBank/DDBJ databases">
        <authorList>
            <person name="Varghese N."/>
            <person name="Submissions S."/>
        </authorList>
    </citation>
    <scope>NUCLEOTIDE SEQUENCE [LARGE SCALE GENOMIC DNA]</scope>
    <source>
        <strain evidence="5">DSM 17456</strain>
    </source>
</reference>
<dbReference type="SUPFAM" id="SSF53254">
    <property type="entry name" value="Phosphoglycerate mutase-like"/>
    <property type="match status" value="1"/>
</dbReference>
<dbReference type="STRING" id="1121457.SAMN02745161_2125"/>
<evidence type="ECO:0000313" key="5">
    <source>
        <dbReference type="Proteomes" id="UP000184694"/>
    </source>
</evidence>
<sequence length="205" mass="23574">MKQTQIGLLRHAPTAWNAIKRIQGQYDVPLQEDSFEHINSWASSIKRHSWTRIVTSDLSRAHLTALALNRYLHVPVELDSRLREQDWGIWTGDSISRLREIDSEEVDRQEAAGWDFTPPNGESRKEVLSRTLEALHEATRRWEGENILVVTHQGNISTVANHLLQKKFLPEEGKLIKKYTLHRISAETIPPETTQFSVIALNEVL</sequence>
<evidence type="ECO:0000313" key="4">
    <source>
        <dbReference type="EMBL" id="SIO17322.1"/>
    </source>
</evidence>
<feature type="active site" description="Proton donor/acceptor" evidence="2">
    <location>
        <position position="84"/>
    </location>
</feature>
<dbReference type="SMART" id="SM00855">
    <property type="entry name" value="PGAM"/>
    <property type="match status" value="1"/>
</dbReference>
<gene>
    <name evidence="4" type="ORF">SAMN02745161_2125</name>
</gene>
<dbReference type="Pfam" id="PF00300">
    <property type="entry name" value="His_Phos_1"/>
    <property type="match status" value="1"/>
</dbReference>
<keyword evidence="1" id="KW-0378">Hydrolase</keyword>
<feature type="active site" description="Tele-phosphohistidine intermediate" evidence="2">
    <location>
        <position position="11"/>
    </location>
</feature>
<organism evidence="4 5">
    <name type="scientific">Halodesulfovibrio marinisediminis DSM 17456</name>
    <dbReference type="NCBI Taxonomy" id="1121457"/>
    <lineage>
        <taxon>Bacteria</taxon>
        <taxon>Pseudomonadati</taxon>
        <taxon>Thermodesulfobacteriota</taxon>
        <taxon>Desulfovibrionia</taxon>
        <taxon>Desulfovibrionales</taxon>
        <taxon>Desulfovibrionaceae</taxon>
        <taxon>Halodesulfovibrio</taxon>
    </lineage>
</organism>
<evidence type="ECO:0000256" key="1">
    <source>
        <dbReference type="ARBA" id="ARBA00022801"/>
    </source>
</evidence>
<feature type="binding site" evidence="3">
    <location>
        <begin position="10"/>
        <end position="17"/>
    </location>
    <ligand>
        <name>substrate</name>
    </ligand>
</feature>
<name>A0A1N6HC11_9BACT</name>
<keyword evidence="5" id="KW-1185">Reference proteome</keyword>
<dbReference type="InterPro" id="IPR029033">
    <property type="entry name" value="His_PPase_superfam"/>
</dbReference>
<dbReference type="CDD" id="cd07067">
    <property type="entry name" value="HP_PGM_like"/>
    <property type="match status" value="1"/>
</dbReference>
<feature type="binding site" evidence="3">
    <location>
        <position position="60"/>
    </location>
    <ligand>
        <name>substrate</name>
    </ligand>
</feature>
<dbReference type="Gene3D" id="3.40.50.1240">
    <property type="entry name" value="Phosphoglycerate mutase-like"/>
    <property type="match status" value="1"/>
</dbReference>
<dbReference type="GO" id="GO:0004331">
    <property type="term" value="F:fructose-2,6-bisphosphate 2-phosphatase activity"/>
    <property type="evidence" value="ECO:0007669"/>
    <property type="project" value="TreeGrafter"/>
</dbReference>
<dbReference type="PANTHER" id="PTHR46517:SF1">
    <property type="entry name" value="FRUCTOSE-2,6-BISPHOSPHATASE TIGAR"/>
    <property type="match status" value="1"/>
</dbReference>
<dbReference type="InterPro" id="IPR051695">
    <property type="entry name" value="Phosphoglycerate_Mutase"/>
</dbReference>
<proteinExistence type="predicted"/>
<dbReference type="RefSeq" id="WP_074216893.1">
    <property type="nucleotide sequence ID" value="NZ_FSRG01000005.1"/>
</dbReference>
<dbReference type="PANTHER" id="PTHR46517">
    <property type="entry name" value="FRUCTOSE-2,6-BISPHOSPHATASE TIGAR"/>
    <property type="match status" value="1"/>
</dbReference>
<dbReference type="Proteomes" id="UP000184694">
    <property type="component" value="Unassembled WGS sequence"/>
</dbReference>
<dbReference type="OrthoDB" id="9781415at2"/>
<dbReference type="InterPro" id="IPR013078">
    <property type="entry name" value="His_Pase_superF_clade-1"/>
</dbReference>
<dbReference type="GO" id="GO:0045820">
    <property type="term" value="P:negative regulation of glycolytic process"/>
    <property type="evidence" value="ECO:0007669"/>
    <property type="project" value="TreeGrafter"/>
</dbReference>
<protein>
    <submittedName>
        <fullName evidence="4">Probable phosphoglycerate mutase</fullName>
    </submittedName>
</protein>
<accession>A0A1N6HC11</accession>
<dbReference type="GO" id="GO:0005829">
    <property type="term" value="C:cytosol"/>
    <property type="evidence" value="ECO:0007669"/>
    <property type="project" value="TreeGrafter"/>
</dbReference>
<dbReference type="GO" id="GO:0043456">
    <property type="term" value="P:regulation of pentose-phosphate shunt"/>
    <property type="evidence" value="ECO:0007669"/>
    <property type="project" value="TreeGrafter"/>
</dbReference>